<dbReference type="KEGG" id="acan:ACA1_090100"/>
<dbReference type="SMART" id="SM00248">
    <property type="entry name" value="ANK"/>
    <property type="match status" value="6"/>
</dbReference>
<dbReference type="PROSITE" id="PS50181">
    <property type="entry name" value="FBOX"/>
    <property type="match status" value="1"/>
</dbReference>
<feature type="region of interest" description="Disordered" evidence="6">
    <location>
        <begin position="29"/>
        <end position="68"/>
    </location>
</feature>
<reference evidence="8 9" key="1">
    <citation type="journal article" date="2013" name="Genome Biol.">
        <title>Genome of Acanthamoeba castellanii highlights extensive lateral gene transfer and early evolution of tyrosine kinase signaling.</title>
        <authorList>
            <person name="Clarke M."/>
            <person name="Lohan A.J."/>
            <person name="Liu B."/>
            <person name="Lagkouvardos I."/>
            <person name="Roy S."/>
            <person name="Zafar N."/>
            <person name="Bertelli C."/>
            <person name="Schilde C."/>
            <person name="Kianianmomeni A."/>
            <person name="Burglin T.R."/>
            <person name="Frech C."/>
            <person name="Turcotte B."/>
            <person name="Kopec K.O."/>
            <person name="Synnott J.M."/>
            <person name="Choo C."/>
            <person name="Paponov I."/>
            <person name="Finkler A."/>
            <person name="Soon Heng Tan C."/>
            <person name="Hutchins A.P."/>
            <person name="Weinmeier T."/>
            <person name="Rattei T."/>
            <person name="Chu J.S."/>
            <person name="Gimenez G."/>
            <person name="Irimia M."/>
            <person name="Rigden D.J."/>
            <person name="Fitzpatrick D.A."/>
            <person name="Lorenzo-Morales J."/>
            <person name="Bateman A."/>
            <person name="Chiu C.H."/>
            <person name="Tang P."/>
            <person name="Hegemann P."/>
            <person name="Fromm H."/>
            <person name="Raoult D."/>
            <person name="Greub G."/>
            <person name="Miranda-Saavedra D."/>
            <person name="Chen N."/>
            <person name="Nash P."/>
            <person name="Ginger M.L."/>
            <person name="Horn M."/>
            <person name="Schaap P."/>
            <person name="Caler L."/>
            <person name="Loftus B."/>
        </authorList>
    </citation>
    <scope>NUCLEOTIDE SEQUENCE [LARGE SCALE GENOMIC DNA]</scope>
    <source>
        <strain evidence="8 9">Neff</strain>
    </source>
</reference>
<dbReference type="Gene3D" id="1.25.40.20">
    <property type="entry name" value="Ankyrin repeat-containing domain"/>
    <property type="match status" value="2"/>
</dbReference>
<dbReference type="InterPro" id="IPR002110">
    <property type="entry name" value="Ankyrin_rpt"/>
</dbReference>
<dbReference type="InterPro" id="IPR027417">
    <property type="entry name" value="P-loop_NTPase"/>
</dbReference>
<keyword evidence="2" id="KW-0677">Repeat</keyword>
<protein>
    <submittedName>
        <fullName evidence="8">Ras subfamily protein</fullName>
    </submittedName>
</protein>
<dbReference type="SMART" id="SM00256">
    <property type="entry name" value="FBOX"/>
    <property type="match status" value="1"/>
</dbReference>
<evidence type="ECO:0000256" key="6">
    <source>
        <dbReference type="SAM" id="MobiDB-lite"/>
    </source>
</evidence>
<dbReference type="PANTHER" id="PTHR24123">
    <property type="entry name" value="ANKYRIN REPEAT-CONTAINING"/>
    <property type="match status" value="1"/>
</dbReference>
<feature type="repeat" description="ANK" evidence="5">
    <location>
        <begin position="268"/>
        <end position="300"/>
    </location>
</feature>
<dbReference type="GeneID" id="14917253"/>
<feature type="domain" description="F-box" evidence="7">
    <location>
        <begin position="323"/>
        <end position="369"/>
    </location>
</feature>
<dbReference type="FunFam" id="3.40.50.300:FF:001447">
    <property type="entry name" value="Ras-related protein Rab-1B"/>
    <property type="match status" value="1"/>
</dbReference>
<dbReference type="GO" id="GO:0005525">
    <property type="term" value="F:GTP binding"/>
    <property type="evidence" value="ECO:0007669"/>
    <property type="project" value="UniProtKB-KW"/>
</dbReference>
<feature type="compositionally biased region" description="Low complexity" evidence="6">
    <location>
        <begin position="600"/>
        <end position="620"/>
    </location>
</feature>
<feature type="compositionally biased region" description="Basic residues" evidence="6">
    <location>
        <begin position="53"/>
        <end position="62"/>
    </location>
</feature>
<feature type="compositionally biased region" description="Basic and acidic residues" evidence="6">
    <location>
        <begin position="706"/>
        <end position="718"/>
    </location>
</feature>
<dbReference type="Gene3D" id="3.40.50.300">
    <property type="entry name" value="P-loop containing nucleotide triphosphate hydrolases"/>
    <property type="match status" value="1"/>
</dbReference>
<dbReference type="SUPFAM" id="SSF81383">
    <property type="entry name" value="F-box domain"/>
    <property type="match status" value="1"/>
</dbReference>
<name>L8GUV8_ACACF</name>
<evidence type="ECO:0000256" key="3">
    <source>
        <dbReference type="ARBA" id="ARBA00023043"/>
    </source>
</evidence>
<feature type="repeat" description="ANK" evidence="5">
    <location>
        <begin position="115"/>
        <end position="136"/>
    </location>
</feature>
<evidence type="ECO:0000256" key="1">
    <source>
        <dbReference type="ARBA" id="ARBA00006270"/>
    </source>
</evidence>
<dbReference type="Pfam" id="PF12937">
    <property type="entry name" value="F-box-like"/>
    <property type="match status" value="1"/>
</dbReference>
<dbReference type="InterPro" id="IPR036047">
    <property type="entry name" value="F-box-like_dom_sf"/>
</dbReference>
<dbReference type="InterPro" id="IPR001810">
    <property type="entry name" value="F-box_dom"/>
</dbReference>
<keyword evidence="9" id="KW-1185">Reference proteome</keyword>
<dbReference type="Pfam" id="PF12796">
    <property type="entry name" value="Ank_2"/>
    <property type="match status" value="2"/>
</dbReference>
<dbReference type="GO" id="GO:0003924">
    <property type="term" value="F:GTPase activity"/>
    <property type="evidence" value="ECO:0007669"/>
    <property type="project" value="InterPro"/>
</dbReference>
<feature type="repeat" description="ANK" evidence="5">
    <location>
        <begin position="159"/>
        <end position="191"/>
    </location>
</feature>
<evidence type="ECO:0000313" key="9">
    <source>
        <dbReference type="Proteomes" id="UP000011083"/>
    </source>
</evidence>
<dbReference type="EMBL" id="KB007985">
    <property type="protein sequence ID" value="ELR16712.1"/>
    <property type="molecule type" value="Genomic_DNA"/>
</dbReference>
<dbReference type="RefSeq" id="XP_004338725.1">
    <property type="nucleotide sequence ID" value="XM_004338677.1"/>
</dbReference>
<dbReference type="InterPro" id="IPR051165">
    <property type="entry name" value="Multifunctional_ANK_Repeat"/>
</dbReference>
<comment type="similarity">
    <text evidence="1">Belongs to the small GTPase superfamily. Rab family.</text>
</comment>
<dbReference type="VEuPathDB" id="AmoebaDB:ACA1_090100"/>
<dbReference type="PANTHER" id="PTHR24123:SF33">
    <property type="entry name" value="PROTEIN HOS4"/>
    <property type="match status" value="1"/>
</dbReference>
<dbReference type="SMART" id="SM00175">
    <property type="entry name" value="RAB"/>
    <property type="match status" value="1"/>
</dbReference>
<feature type="compositionally biased region" description="Basic and acidic residues" evidence="6">
    <location>
        <begin position="590"/>
        <end position="599"/>
    </location>
</feature>
<evidence type="ECO:0000256" key="2">
    <source>
        <dbReference type="ARBA" id="ARBA00022737"/>
    </source>
</evidence>
<dbReference type="PROSITE" id="PS50088">
    <property type="entry name" value="ANK_REPEAT"/>
    <property type="match status" value="4"/>
</dbReference>
<dbReference type="OrthoDB" id="16005at2759"/>
<dbReference type="PRINTS" id="PR01415">
    <property type="entry name" value="ANKYRIN"/>
</dbReference>
<keyword evidence="3 5" id="KW-0040">ANK repeat</keyword>
<dbReference type="SMART" id="SM00173">
    <property type="entry name" value="RAS"/>
    <property type="match status" value="1"/>
</dbReference>
<evidence type="ECO:0000259" key="7">
    <source>
        <dbReference type="PROSITE" id="PS50181"/>
    </source>
</evidence>
<dbReference type="CDD" id="cd00154">
    <property type="entry name" value="Rab"/>
    <property type="match status" value="1"/>
</dbReference>
<evidence type="ECO:0000256" key="4">
    <source>
        <dbReference type="ARBA" id="ARBA00023134"/>
    </source>
</evidence>
<dbReference type="PROSITE" id="PS51421">
    <property type="entry name" value="RAS"/>
    <property type="match status" value="1"/>
</dbReference>
<gene>
    <name evidence="8" type="ORF">ACA1_090100</name>
</gene>
<dbReference type="STRING" id="1257118.L8GUV8"/>
<dbReference type="Proteomes" id="UP000011083">
    <property type="component" value="Unassembled WGS sequence"/>
</dbReference>
<keyword evidence="4" id="KW-0342">GTP-binding</keyword>
<feature type="region of interest" description="Disordered" evidence="6">
    <location>
        <begin position="590"/>
        <end position="736"/>
    </location>
</feature>
<feature type="compositionally biased region" description="Low complexity" evidence="6">
    <location>
        <begin position="631"/>
        <end position="659"/>
    </location>
</feature>
<accession>L8GUV8</accession>
<sequence>MPGSTALHQACRIGDEKWAKQLLEQESRAKRRTSCESVRLSGGAKRSEQDKVVRKRAKRASRDRRSLVRAKEAKMREQALLNEEDGGKQERKHRLIKKVVNSALIELITAEEANEGQTPFHLACEFGHVDIVKHLVACLRESFVIPYVLPFVINYTDFRGWTPLHCAASMGHLDLCQVLLDAKADASALADISNTSPLHMLLRCERLTQEPLHKLKDVIEGMLQNGASINGLNTYGETALHFACWKGNARAVAILLKNGAHVHSVNKRGETCLHYATRQGDVKIIELLVKHGADINALGDCGTAADVARSHHQDHIASFMDSFLTLRSLPDELLVKVLGFLDAEDLSAVGLVCKRFFLITDESRLWKKAYGELVPQQFALSQCDDYKAECKKWLRLHLSSEWYREARKEGRWRFDCPRNDEDWVYDRFFRVALVGDVGTGKRSFLTRFVDDAYLGSRALRKSMTKTKAIHHNNRTIKLQMFSASGFHYEGRESCDLKSIKGALLFFDVSDMQSFQNLSFWCQHLQRLAPPDIPVVVVATKVDLVQAPAVSYAQAKQWCDMRAFPLVSASALKGLNVDVAMRHLVKRLMAKDQEGSERVHSAAARVGTSASSSTRSSPRGGLRSGGSRHKGGASASAGLSSGTSSSQPTGGSGGDSSTSGSGSGKGGRTSGSKRMAKSAGEAMKASKRDRRKEVKRAATDGSMHYRRRDDRRESGEDHPASQPQLPPPLPPLQEKKQRRLDAWENDVLRRVGNTQLERPPKEKKDDAEEGLFNSDDIIIPSITVPPKKKSIMHFWRRIG</sequence>
<organism evidence="8 9">
    <name type="scientific">Acanthamoeba castellanii (strain ATCC 30010 / Neff)</name>
    <dbReference type="NCBI Taxonomy" id="1257118"/>
    <lineage>
        <taxon>Eukaryota</taxon>
        <taxon>Amoebozoa</taxon>
        <taxon>Discosea</taxon>
        <taxon>Longamoebia</taxon>
        <taxon>Centramoebida</taxon>
        <taxon>Acanthamoebidae</taxon>
        <taxon>Acanthamoeba</taxon>
    </lineage>
</organism>
<dbReference type="SUPFAM" id="SSF52540">
    <property type="entry name" value="P-loop containing nucleoside triphosphate hydrolases"/>
    <property type="match status" value="1"/>
</dbReference>
<evidence type="ECO:0000256" key="5">
    <source>
        <dbReference type="PROSITE-ProRule" id="PRU00023"/>
    </source>
</evidence>
<evidence type="ECO:0000313" key="8">
    <source>
        <dbReference type="EMBL" id="ELR16712.1"/>
    </source>
</evidence>
<dbReference type="AlphaFoldDB" id="L8GUV8"/>
<dbReference type="InterPro" id="IPR001806">
    <property type="entry name" value="Small_GTPase"/>
</dbReference>
<keyword evidence="4" id="KW-0547">Nucleotide-binding</keyword>
<feature type="repeat" description="ANK" evidence="5">
    <location>
        <begin position="235"/>
        <end position="267"/>
    </location>
</feature>
<dbReference type="PROSITE" id="PS50297">
    <property type="entry name" value="ANK_REP_REGION"/>
    <property type="match status" value="4"/>
</dbReference>
<dbReference type="SUPFAM" id="SSF48403">
    <property type="entry name" value="Ankyrin repeat"/>
    <property type="match status" value="1"/>
</dbReference>
<dbReference type="PRINTS" id="PR00449">
    <property type="entry name" value="RASTRNSFRMNG"/>
</dbReference>
<proteinExistence type="inferred from homology"/>
<dbReference type="InterPro" id="IPR036770">
    <property type="entry name" value="Ankyrin_rpt-contain_sf"/>
</dbReference>
<dbReference type="Gene3D" id="1.20.1280.50">
    <property type="match status" value="1"/>
</dbReference>
<dbReference type="PROSITE" id="PS51419">
    <property type="entry name" value="RAB"/>
    <property type="match status" value="1"/>
</dbReference>
<dbReference type="Pfam" id="PF00071">
    <property type="entry name" value="Ras"/>
    <property type="match status" value="1"/>
</dbReference>